<organism evidence="1 2">
    <name type="scientific">Brassica napus</name>
    <name type="common">Rape</name>
    <dbReference type="NCBI Taxonomy" id="3708"/>
    <lineage>
        <taxon>Eukaryota</taxon>
        <taxon>Viridiplantae</taxon>
        <taxon>Streptophyta</taxon>
        <taxon>Embryophyta</taxon>
        <taxon>Tracheophyta</taxon>
        <taxon>Spermatophyta</taxon>
        <taxon>Magnoliopsida</taxon>
        <taxon>eudicotyledons</taxon>
        <taxon>Gunneridae</taxon>
        <taxon>Pentapetalae</taxon>
        <taxon>rosids</taxon>
        <taxon>malvids</taxon>
        <taxon>Brassicales</taxon>
        <taxon>Brassicaceae</taxon>
        <taxon>Brassiceae</taxon>
        <taxon>Brassica</taxon>
    </lineage>
</organism>
<feature type="non-terminal residue" evidence="1">
    <location>
        <position position="1"/>
    </location>
</feature>
<feature type="non-terminal residue" evidence="1">
    <location>
        <position position="140"/>
    </location>
</feature>
<dbReference type="EMBL" id="JAGKQM010000482">
    <property type="protein sequence ID" value="KAH0854301.1"/>
    <property type="molecule type" value="Genomic_DNA"/>
</dbReference>
<gene>
    <name evidence="1" type="ORF">HID58_083944</name>
</gene>
<dbReference type="Proteomes" id="UP000824890">
    <property type="component" value="Unassembled WGS sequence"/>
</dbReference>
<protein>
    <recommendedName>
        <fullName evidence="3">RNase H type-1 domain-containing protein</fullName>
    </recommendedName>
</protein>
<evidence type="ECO:0008006" key="3">
    <source>
        <dbReference type="Google" id="ProtNLM"/>
    </source>
</evidence>
<evidence type="ECO:0000313" key="1">
    <source>
        <dbReference type="EMBL" id="KAH0854301.1"/>
    </source>
</evidence>
<comment type="caution">
    <text evidence="1">The sequence shown here is derived from an EMBL/GenBank/DDBJ whole genome shotgun (WGS) entry which is preliminary data.</text>
</comment>
<name>A0ABQ7XEF0_BRANA</name>
<accession>A0ABQ7XEF0</accession>
<proteinExistence type="predicted"/>
<reference evidence="1 2" key="1">
    <citation type="submission" date="2021-05" db="EMBL/GenBank/DDBJ databases">
        <title>Genome Assembly of Synthetic Allotetraploid Brassica napus Reveals Homoeologous Exchanges between Subgenomes.</title>
        <authorList>
            <person name="Davis J.T."/>
        </authorList>
    </citation>
    <scope>NUCLEOTIDE SEQUENCE [LARGE SCALE GENOMIC DNA]</scope>
    <source>
        <strain evidence="2">cv. Da-Ae</strain>
        <tissue evidence="1">Seedling</tissue>
    </source>
</reference>
<sequence>TSARSLGHQTSLSVVLRCTCARCERIHSLIGDTRGKHASMGMCLVYSCTLDSDDLEDETLPPWWGLVGVGRNFDGEAGIVCIKGDASAHTSDACAAPQYSALVQAGLHFAFLEALWFHESCGGVYGSGPKNSKRENLGEA</sequence>
<evidence type="ECO:0000313" key="2">
    <source>
        <dbReference type="Proteomes" id="UP000824890"/>
    </source>
</evidence>
<keyword evidence="2" id="KW-1185">Reference proteome</keyword>